<dbReference type="EC" id="2.7.1.12" evidence="3 10"/>
<evidence type="ECO:0000256" key="6">
    <source>
        <dbReference type="ARBA" id="ARBA00022777"/>
    </source>
</evidence>
<reference evidence="11 12" key="1">
    <citation type="submission" date="2020-03" db="EMBL/GenBank/DDBJ databases">
        <title>Sequencing the genomes of 1000 actinobacteria strains.</title>
        <authorList>
            <person name="Klenk H.-P."/>
        </authorList>
    </citation>
    <scope>NUCLEOTIDE SEQUENCE [LARGE SCALE GENOMIC DNA]</scope>
    <source>
        <strain evidence="11 12">DSM 45685</strain>
    </source>
</reference>
<dbReference type="EMBL" id="JAAOYM010000001">
    <property type="protein sequence ID" value="NIJ12677.1"/>
    <property type="molecule type" value="Genomic_DNA"/>
</dbReference>
<keyword evidence="7 10" id="KW-0067">ATP-binding</keyword>
<evidence type="ECO:0000256" key="2">
    <source>
        <dbReference type="ARBA" id="ARBA00008420"/>
    </source>
</evidence>
<evidence type="ECO:0000313" key="11">
    <source>
        <dbReference type="EMBL" id="NIJ12677.1"/>
    </source>
</evidence>
<evidence type="ECO:0000256" key="9">
    <source>
        <dbReference type="ARBA" id="ARBA00048090"/>
    </source>
</evidence>
<dbReference type="GO" id="GO:0046316">
    <property type="term" value="F:gluconokinase activity"/>
    <property type="evidence" value="ECO:0007669"/>
    <property type="project" value="UniProtKB-EC"/>
</dbReference>
<evidence type="ECO:0000256" key="7">
    <source>
        <dbReference type="ARBA" id="ARBA00022840"/>
    </source>
</evidence>
<dbReference type="GO" id="GO:0019521">
    <property type="term" value="P:D-gluconate metabolic process"/>
    <property type="evidence" value="ECO:0007669"/>
    <property type="project" value="UniProtKB-KW"/>
</dbReference>
<keyword evidence="6 10" id="KW-0418">Kinase</keyword>
<comment type="pathway">
    <text evidence="1">Carbohydrate acid metabolism.</text>
</comment>
<evidence type="ECO:0000256" key="5">
    <source>
        <dbReference type="ARBA" id="ARBA00022741"/>
    </source>
</evidence>
<keyword evidence="8" id="KW-0311">Gluconate utilization</keyword>
<dbReference type="Pfam" id="PF13671">
    <property type="entry name" value="AAA_33"/>
    <property type="match status" value="1"/>
</dbReference>
<evidence type="ECO:0000256" key="3">
    <source>
        <dbReference type="ARBA" id="ARBA00012054"/>
    </source>
</evidence>
<comment type="similarity">
    <text evidence="2 10">Belongs to the gluconokinase GntK/GntV family.</text>
</comment>
<dbReference type="AlphaFoldDB" id="A0A7X5UR54"/>
<dbReference type="FunFam" id="3.40.50.300:FF:000522">
    <property type="entry name" value="Gluconokinase"/>
    <property type="match status" value="1"/>
</dbReference>
<dbReference type="InterPro" id="IPR006001">
    <property type="entry name" value="Therm_gnt_kin"/>
</dbReference>
<comment type="caution">
    <text evidence="11">The sequence shown here is derived from an EMBL/GenBank/DDBJ whole genome shotgun (WGS) entry which is preliminary data.</text>
</comment>
<keyword evidence="5 10" id="KW-0547">Nucleotide-binding</keyword>
<protein>
    <recommendedName>
        <fullName evidence="3 10">Gluconokinase</fullName>
        <ecNumber evidence="3 10">2.7.1.12</ecNumber>
    </recommendedName>
</protein>
<evidence type="ECO:0000256" key="10">
    <source>
        <dbReference type="RuleBase" id="RU363066"/>
    </source>
</evidence>
<dbReference type="PANTHER" id="PTHR43442:SF3">
    <property type="entry name" value="GLUCONOKINASE-RELATED"/>
    <property type="match status" value="1"/>
</dbReference>
<gene>
    <name evidence="11" type="ORF">FHU38_003021</name>
</gene>
<dbReference type="NCBIfam" id="TIGR01313">
    <property type="entry name" value="therm_gnt_kin"/>
    <property type="match status" value="1"/>
</dbReference>
<sequence>MSTCLVVMGVSGAGKSTLARPLAARLCWPVAEADDFHPDANIAKMASGVPLTDADRAPWLAAIRDWINAQAETGPGAVVTCSALKRRYRDSLRAARARVRFVHLEGSRDVIAGRLATRTGHFMPPSLLESQFGDLEPLAPDEDGVTVDVGDSPQRIIEAALALLRPRDYPASGETHH</sequence>
<dbReference type="CDD" id="cd02021">
    <property type="entry name" value="GntK"/>
    <property type="match status" value="1"/>
</dbReference>
<dbReference type="Proteomes" id="UP000545493">
    <property type="component" value="Unassembled WGS sequence"/>
</dbReference>
<dbReference type="PANTHER" id="PTHR43442">
    <property type="entry name" value="GLUCONOKINASE-RELATED"/>
    <property type="match status" value="1"/>
</dbReference>
<accession>A0A7X5UR54</accession>
<evidence type="ECO:0000256" key="4">
    <source>
        <dbReference type="ARBA" id="ARBA00022679"/>
    </source>
</evidence>
<evidence type="ECO:0000313" key="12">
    <source>
        <dbReference type="Proteomes" id="UP000545493"/>
    </source>
</evidence>
<comment type="catalytic activity">
    <reaction evidence="9 10">
        <text>D-gluconate + ATP = 6-phospho-D-gluconate + ADP + H(+)</text>
        <dbReference type="Rhea" id="RHEA:19433"/>
        <dbReference type="ChEBI" id="CHEBI:15378"/>
        <dbReference type="ChEBI" id="CHEBI:18391"/>
        <dbReference type="ChEBI" id="CHEBI:30616"/>
        <dbReference type="ChEBI" id="CHEBI:58759"/>
        <dbReference type="ChEBI" id="CHEBI:456216"/>
        <dbReference type="EC" id="2.7.1.12"/>
    </reaction>
</comment>
<keyword evidence="4 10" id="KW-0808">Transferase</keyword>
<proteinExistence type="inferred from homology"/>
<evidence type="ECO:0000256" key="8">
    <source>
        <dbReference type="ARBA" id="ARBA00023064"/>
    </source>
</evidence>
<name>A0A7X5UR54_9PSEU</name>
<dbReference type="GO" id="GO:0005737">
    <property type="term" value="C:cytoplasm"/>
    <property type="evidence" value="ECO:0007669"/>
    <property type="project" value="TreeGrafter"/>
</dbReference>
<dbReference type="InterPro" id="IPR027417">
    <property type="entry name" value="P-loop_NTPase"/>
</dbReference>
<dbReference type="SUPFAM" id="SSF52540">
    <property type="entry name" value="P-loop containing nucleoside triphosphate hydrolases"/>
    <property type="match status" value="1"/>
</dbReference>
<keyword evidence="12" id="KW-1185">Reference proteome</keyword>
<dbReference type="Gene3D" id="3.40.50.300">
    <property type="entry name" value="P-loop containing nucleotide triphosphate hydrolases"/>
    <property type="match status" value="1"/>
</dbReference>
<evidence type="ECO:0000256" key="1">
    <source>
        <dbReference type="ARBA" id="ARBA00004761"/>
    </source>
</evidence>
<dbReference type="GO" id="GO:0005524">
    <property type="term" value="F:ATP binding"/>
    <property type="evidence" value="ECO:0007669"/>
    <property type="project" value="UniProtKB-KW"/>
</dbReference>
<organism evidence="11 12">
    <name type="scientific">Saccharomonospora amisosensis</name>
    <dbReference type="NCBI Taxonomy" id="1128677"/>
    <lineage>
        <taxon>Bacteria</taxon>
        <taxon>Bacillati</taxon>
        <taxon>Actinomycetota</taxon>
        <taxon>Actinomycetes</taxon>
        <taxon>Pseudonocardiales</taxon>
        <taxon>Pseudonocardiaceae</taxon>
        <taxon>Saccharomonospora</taxon>
    </lineage>
</organism>